<dbReference type="InterPro" id="IPR012677">
    <property type="entry name" value="Nucleotide-bd_a/b_plait_sf"/>
</dbReference>
<dbReference type="GO" id="GO:0003723">
    <property type="term" value="F:RNA binding"/>
    <property type="evidence" value="ECO:0007669"/>
    <property type="project" value="UniProtKB-KW"/>
</dbReference>
<dbReference type="Proteomes" id="UP001620626">
    <property type="component" value="Unassembled WGS sequence"/>
</dbReference>
<dbReference type="Gene3D" id="3.30.70.330">
    <property type="match status" value="1"/>
</dbReference>
<comment type="caution">
    <text evidence="5">The sequence shown here is derived from an EMBL/GenBank/DDBJ whole genome shotgun (WGS) entry which is preliminary data.</text>
</comment>
<dbReference type="SMART" id="SM01218">
    <property type="entry name" value="FoP_duplication"/>
    <property type="match status" value="1"/>
</dbReference>
<dbReference type="SUPFAM" id="SSF54928">
    <property type="entry name" value="RNA-binding domain, RBD"/>
    <property type="match status" value="1"/>
</dbReference>
<keyword evidence="6" id="KW-1185">Reference proteome</keyword>
<dbReference type="InterPro" id="IPR025715">
    <property type="entry name" value="FoP_C"/>
</dbReference>
<feature type="region of interest" description="Disordered" evidence="2">
    <location>
        <begin position="294"/>
        <end position="318"/>
    </location>
</feature>
<dbReference type="AlphaFoldDB" id="A0ABD2LC15"/>
<dbReference type="InterPro" id="IPR035979">
    <property type="entry name" value="RBD_domain_sf"/>
</dbReference>
<evidence type="ECO:0000313" key="6">
    <source>
        <dbReference type="Proteomes" id="UP001620626"/>
    </source>
</evidence>
<evidence type="ECO:0000259" key="3">
    <source>
        <dbReference type="SMART" id="SM00360"/>
    </source>
</evidence>
<dbReference type="Pfam" id="PF13865">
    <property type="entry name" value="FoP_duplication"/>
    <property type="match status" value="1"/>
</dbReference>
<keyword evidence="1" id="KW-0694">RNA-binding</keyword>
<dbReference type="InterPro" id="IPR000504">
    <property type="entry name" value="RRM_dom"/>
</dbReference>
<evidence type="ECO:0008006" key="7">
    <source>
        <dbReference type="Google" id="ProtNLM"/>
    </source>
</evidence>
<feature type="domain" description="RRM" evidence="3">
    <location>
        <begin position="173"/>
        <end position="243"/>
    </location>
</feature>
<dbReference type="PANTHER" id="PTHR19965:SF82">
    <property type="entry name" value="THO COMPLEX SUBUNIT 4"/>
    <property type="match status" value="1"/>
</dbReference>
<sequence length="330" mass="35673">MVVHCESRLLDLCWPVCTHFGNRFKAFCFGGDHLQLTKSRIISKTGKLPQIIQRHYFEMTANLAMALDEIIKTQVKAPRTSAAAGRGVGSGRRLAAATTNPRSRFLQRGFVSGDVPAGQWKHDKFAELYGGGKKRMGGASLGSLKATKGGAGSSIGARIARNAIERNSGGMVKLQVSNLPGSVVTLDLEELFQDFNVFGVAVHYDEMGNHLGTADLFTDQQSATNILNEFKNIAIDGQEIKFCLVTEGADSVGGKRGNIRDRLQRISGGPNPIRKKPIVRKRISGGPIRKVSRTIGGRRKVAGAGTGKAPPKAKTADELDKELEAYMKKL</sequence>
<dbReference type="SMART" id="SM00360">
    <property type="entry name" value="RRM"/>
    <property type="match status" value="1"/>
</dbReference>
<dbReference type="EMBL" id="JBICBT010000464">
    <property type="protein sequence ID" value="KAL3112760.1"/>
    <property type="molecule type" value="Genomic_DNA"/>
</dbReference>
<reference evidence="5 6" key="1">
    <citation type="submission" date="2024-10" db="EMBL/GenBank/DDBJ databases">
        <authorList>
            <person name="Kim D."/>
        </authorList>
    </citation>
    <scope>NUCLEOTIDE SEQUENCE [LARGE SCALE GENOMIC DNA]</scope>
    <source>
        <strain evidence="5">BH-2024</strain>
    </source>
</reference>
<protein>
    <recommendedName>
        <fullName evidence="7">Chromatin target of PRMT1 protein C-terminal domain-containing protein</fullName>
    </recommendedName>
</protein>
<dbReference type="InterPro" id="IPR051229">
    <property type="entry name" value="ALYREF_mRNA_export"/>
</dbReference>
<evidence type="ECO:0000259" key="4">
    <source>
        <dbReference type="SMART" id="SM01218"/>
    </source>
</evidence>
<organism evidence="5 6">
    <name type="scientific">Heterodera trifolii</name>
    <dbReference type="NCBI Taxonomy" id="157864"/>
    <lineage>
        <taxon>Eukaryota</taxon>
        <taxon>Metazoa</taxon>
        <taxon>Ecdysozoa</taxon>
        <taxon>Nematoda</taxon>
        <taxon>Chromadorea</taxon>
        <taxon>Rhabditida</taxon>
        <taxon>Tylenchina</taxon>
        <taxon>Tylenchomorpha</taxon>
        <taxon>Tylenchoidea</taxon>
        <taxon>Heteroderidae</taxon>
        <taxon>Heteroderinae</taxon>
        <taxon>Heterodera</taxon>
    </lineage>
</organism>
<dbReference type="PANTHER" id="PTHR19965">
    <property type="entry name" value="RNA AND EXPORT FACTOR BINDING PROTEIN"/>
    <property type="match status" value="1"/>
</dbReference>
<evidence type="ECO:0000256" key="1">
    <source>
        <dbReference type="ARBA" id="ARBA00022884"/>
    </source>
</evidence>
<evidence type="ECO:0000313" key="5">
    <source>
        <dbReference type="EMBL" id="KAL3112760.1"/>
    </source>
</evidence>
<proteinExistence type="predicted"/>
<name>A0ABD2LC15_9BILA</name>
<accession>A0ABD2LC15</accession>
<evidence type="ECO:0000256" key="2">
    <source>
        <dbReference type="SAM" id="MobiDB-lite"/>
    </source>
</evidence>
<gene>
    <name evidence="5" type="ORF">niasHT_019734</name>
</gene>
<feature type="domain" description="Chromatin target of PRMT1 protein C-terminal" evidence="4">
    <location>
        <begin position="260"/>
        <end position="329"/>
    </location>
</feature>